<gene>
    <name evidence="2" type="ORF">Aglo03_02220</name>
</gene>
<accession>A0A9W6V7X9</accession>
<comment type="caution">
    <text evidence="2">The sequence shown here is derived from an EMBL/GenBank/DDBJ whole genome shotgun (WGS) entry which is preliminary data.</text>
</comment>
<sequence>MGEHENGPLVRDLGDLGRALDRPPSPSAVATIVAAALESTEKAPPRPSRARMLLVAAAVVGVLALSVHTDDMFRGPQQDMGTAQAPVVGDCATWATMDVVTRSELADGSGWSPPSELGPWTAKEYFTRRITSDKLAAMVQYTHGDDTLSVEHYPPNAVADALPMGIGDIAVVQVGPYAAEMIRPSHDRYYRVNTSVTDKNGTVERISTVCDGNRLTWTALDGSSYALSGTIPEDTMIALAENLT</sequence>
<organism evidence="2 3">
    <name type="scientific">Actinokineospora globicatena</name>
    <dbReference type="NCBI Taxonomy" id="103729"/>
    <lineage>
        <taxon>Bacteria</taxon>
        <taxon>Bacillati</taxon>
        <taxon>Actinomycetota</taxon>
        <taxon>Actinomycetes</taxon>
        <taxon>Pseudonocardiales</taxon>
        <taxon>Pseudonocardiaceae</taxon>
        <taxon>Actinokineospora</taxon>
    </lineage>
</organism>
<dbReference type="Proteomes" id="UP001165042">
    <property type="component" value="Unassembled WGS sequence"/>
</dbReference>
<dbReference type="RefSeq" id="WP_253841966.1">
    <property type="nucleotide sequence ID" value="NZ_BAAAVC010000008.1"/>
</dbReference>
<dbReference type="AlphaFoldDB" id="A0A9W6V7X9"/>
<keyword evidence="3" id="KW-1185">Reference proteome</keyword>
<name>A0A9W6V7X9_9PSEU</name>
<protein>
    <submittedName>
        <fullName evidence="2">Uncharacterized protein</fullName>
    </submittedName>
</protein>
<evidence type="ECO:0000313" key="3">
    <source>
        <dbReference type="Proteomes" id="UP001165042"/>
    </source>
</evidence>
<reference evidence="2" key="1">
    <citation type="submission" date="2023-02" db="EMBL/GenBank/DDBJ databases">
        <title>Actinokineospora globicatena NBRC 15670.</title>
        <authorList>
            <person name="Ichikawa N."/>
            <person name="Sato H."/>
            <person name="Tonouchi N."/>
        </authorList>
    </citation>
    <scope>NUCLEOTIDE SEQUENCE</scope>
    <source>
        <strain evidence="2">NBRC 15670</strain>
    </source>
</reference>
<feature type="region of interest" description="Disordered" evidence="1">
    <location>
        <begin position="1"/>
        <end position="22"/>
    </location>
</feature>
<proteinExistence type="predicted"/>
<evidence type="ECO:0000313" key="2">
    <source>
        <dbReference type="EMBL" id="GLW89406.1"/>
    </source>
</evidence>
<feature type="compositionally biased region" description="Basic and acidic residues" evidence="1">
    <location>
        <begin position="1"/>
        <end position="21"/>
    </location>
</feature>
<dbReference type="EMBL" id="BSSD01000001">
    <property type="protein sequence ID" value="GLW89406.1"/>
    <property type="molecule type" value="Genomic_DNA"/>
</dbReference>
<evidence type="ECO:0000256" key="1">
    <source>
        <dbReference type="SAM" id="MobiDB-lite"/>
    </source>
</evidence>